<dbReference type="EMBL" id="CAFBMK010000138">
    <property type="protein sequence ID" value="CAB4926915.1"/>
    <property type="molecule type" value="Genomic_DNA"/>
</dbReference>
<evidence type="ECO:0000313" key="2">
    <source>
        <dbReference type="EMBL" id="CAB4926915.1"/>
    </source>
</evidence>
<proteinExistence type="predicted"/>
<name>A0A6J7I7Q7_9ZZZZ</name>
<dbReference type="AlphaFoldDB" id="A0A6J7I7Q7"/>
<protein>
    <submittedName>
        <fullName evidence="2">Unannotated protein</fullName>
    </submittedName>
</protein>
<feature type="region of interest" description="Disordered" evidence="1">
    <location>
        <begin position="161"/>
        <end position="205"/>
    </location>
</feature>
<accession>A0A6J7I7Q7</accession>
<sequence>MPMTVIRVRGSVRHMRPLPSDSTTATVPVAATAALAPEIATGTRRNVSRRCRRAASASAAGSSDTSPAPGRCSRKMSRISRRLRWIAGTRMWLCRSPPSCTMSSARSVSCASIPASCNAGFSSSSSVRSDLTLMTSSLPVAATRSTTIRCAAALSGAQWTTPPAARTFPSSSTRRSSSRRSARSRAAAPSSRRSSQSSTSATTPPRLARMAVVAWPRFARSCSSCRVTFAAFGKSCGTSGQRAVTGPPPSDGRHGRRRDGRRSHGRRRARSPDHLRRMGDTADGGTAGGPTAGGADGHRTTSSVGASRRASSSRTPARISA</sequence>
<feature type="compositionally biased region" description="Basic and acidic residues" evidence="1">
    <location>
        <begin position="270"/>
        <end position="280"/>
    </location>
</feature>
<feature type="compositionally biased region" description="Low complexity" evidence="1">
    <location>
        <begin position="54"/>
        <end position="68"/>
    </location>
</feature>
<feature type="region of interest" description="Disordered" evidence="1">
    <location>
        <begin position="53"/>
        <end position="74"/>
    </location>
</feature>
<feature type="compositionally biased region" description="Gly residues" evidence="1">
    <location>
        <begin position="285"/>
        <end position="295"/>
    </location>
</feature>
<gene>
    <name evidence="2" type="ORF">UFOPK3564_02150</name>
</gene>
<feature type="compositionally biased region" description="Basic residues" evidence="1">
    <location>
        <begin position="254"/>
        <end position="269"/>
    </location>
</feature>
<organism evidence="2">
    <name type="scientific">freshwater metagenome</name>
    <dbReference type="NCBI Taxonomy" id="449393"/>
    <lineage>
        <taxon>unclassified sequences</taxon>
        <taxon>metagenomes</taxon>
        <taxon>ecological metagenomes</taxon>
    </lineage>
</organism>
<feature type="region of interest" description="Disordered" evidence="1">
    <location>
        <begin position="236"/>
        <end position="321"/>
    </location>
</feature>
<feature type="compositionally biased region" description="Low complexity" evidence="1">
    <location>
        <begin position="184"/>
        <end position="205"/>
    </location>
</feature>
<feature type="compositionally biased region" description="Low complexity" evidence="1">
    <location>
        <begin position="164"/>
        <end position="175"/>
    </location>
</feature>
<reference evidence="2" key="1">
    <citation type="submission" date="2020-05" db="EMBL/GenBank/DDBJ databases">
        <authorList>
            <person name="Chiriac C."/>
            <person name="Salcher M."/>
            <person name="Ghai R."/>
            <person name="Kavagutti S V."/>
        </authorList>
    </citation>
    <scope>NUCLEOTIDE SEQUENCE</scope>
</reference>
<feature type="compositionally biased region" description="Low complexity" evidence="1">
    <location>
        <begin position="300"/>
        <end position="321"/>
    </location>
</feature>
<evidence type="ECO:0000256" key="1">
    <source>
        <dbReference type="SAM" id="MobiDB-lite"/>
    </source>
</evidence>